<dbReference type="PANTHER" id="PTHR11530">
    <property type="entry name" value="D-AMINO ACID OXIDASE"/>
    <property type="match status" value="1"/>
</dbReference>
<dbReference type="SUPFAM" id="SSF54373">
    <property type="entry name" value="FAD-linked reductases, C-terminal domain"/>
    <property type="match status" value="1"/>
</dbReference>
<accession>A0ABM1DRM0</accession>
<dbReference type="InterPro" id="IPR023209">
    <property type="entry name" value="DAO"/>
</dbReference>
<dbReference type="InterPro" id="IPR006076">
    <property type="entry name" value="FAD-dep_OxRdtase"/>
</dbReference>
<evidence type="ECO:0000313" key="9">
    <source>
        <dbReference type="RefSeq" id="XP_014662591.1"/>
    </source>
</evidence>
<evidence type="ECO:0000259" key="7">
    <source>
        <dbReference type="Pfam" id="PF01266"/>
    </source>
</evidence>
<evidence type="ECO:0000256" key="3">
    <source>
        <dbReference type="ARBA" id="ARBA00006730"/>
    </source>
</evidence>
<comment type="subcellular location">
    <subcellularLocation>
        <location evidence="2">Peroxisome matrix</location>
    </subcellularLocation>
</comment>
<sequence>MEPKICVIGAGVIGLSTAVNIQKRIPTARVTIIAEEFSPNLTSDVAAGIWEPHILGNTDVSLQRKWATETFEHYAEMLMGELAGECGIQLISGYQLFNEDMDVKVPFWSDIVFNFRILTADDNAKKFLPPHSSGWSYSTILAHPPHYMKWLIKRFHQEGGSMIKMSVKNFEQVAFPFDVIVNCTGLGARKLANDSSVEPVQGHVLKVKAPWLTHFLIDQTKAKLDVRVVMFPGVEIVTLGGTGVKGAWNTTPDAEVSQRIWRNCCNVLPSLKDAKVVREAVGLRPFRPTVRLEMETLKSAAGDIKVVHNYGHGGSGFTVQWGVAREAAELVVKALEHRSHLTSKL</sequence>
<protein>
    <submittedName>
        <fullName evidence="9">D-aspartate oxidase-like isoform X1</fullName>
    </submittedName>
</protein>
<keyword evidence="8" id="KW-1185">Reference proteome</keyword>
<evidence type="ECO:0000256" key="4">
    <source>
        <dbReference type="ARBA" id="ARBA00022630"/>
    </source>
</evidence>
<dbReference type="PANTHER" id="PTHR11530:SF11">
    <property type="entry name" value="D-ASPARTATE OXIDASE"/>
    <property type="match status" value="1"/>
</dbReference>
<proteinExistence type="inferred from homology"/>
<comment type="cofactor">
    <cofactor evidence="1">
        <name>FAD</name>
        <dbReference type="ChEBI" id="CHEBI:57692"/>
    </cofactor>
</comment>
<keyword evidence="5" id="KW-0274">FAD</keyword>
<name>A0ABM1DRM0_PRICU</name>
<dbReference type="Gene3D" id="3.40.50.720">
    <property type="entry name" value="NAD(P)-binding Rossmann-like Domain"/>
    <property type="match status" value="1"/>
</dbReference>
<comment type="similarity">
    <text evidence="3">Belongs to the DAMOX/DASOX family.</text>
</comment>
<keyword evidence="6" id="KW-0560">Oxidoreductase</keyword>
<evidence type="ECO:0000256" key="1">
    <source>
        <dbReference type="ARBA" id="ARBA00001974"/>
    </source>
</evidence>
<dbReference type="GeneID" id="106805492"/>
<dbReference type="SUPFAM" id="SSF51971">
    <property type="entry name" value="Nucleotide-binding domain"/>
    <property type="match status" value="1"/>
</dbReference>
<dbReference type="RefSeq" id="XP_014662591.1">
    <property type="nucleotide sequence ID" value="XM_014807105.1"/>
</dbReference>
<keyword evidence="4" id="KW-0285">Flavoprotein</keyword>
<dbReference type="PROSITE" id="PS00677">
    <property type="entry name" value="DAO"/>
    <property type="match status" value="1"/>
</dbReference>
<reference evidence="9" key="1">
    <citation type="submission" date="2025-08" db="UniProtKB">
        <authorList>
            <consortium name="RefSeq"/>
        </authorList>
    </citation>
    <scope>IDENTIFICATION</scope>
</reference>
<dbReference type="Pfam" id="PF01266">
    <property type="entry name" value="DAO"/>
    <property type="match status" value="1"/>
</dbReference>
<evidence type="ECO:0000256" key="2">
    <source>
        <dbReference type="ARBA" id="ARBA00004253"/>
    </source>
</evidence>
<evidence type="ECO:0000256" key="6">
    <source>
        <dbReference type="ARBA" id="ARBA00023002"/>
    </source>
</evidence>
<organism evidence="8 9">
    <name type="scientific">Priapulus caudatus</name>
    <name type="common">Priapulid worm</name>
    <dbReference type="NCBI Taxonomy" id="37621"/>
    <lineage>
        <taxon>Eukaryota</taxon>
        <taxon>Metazoa</taxon>
        <taxon>Ecdysozoa</taxon>
        <taxon>Scalidophora</taxon>
        <taxon>Priapulida</taxon>
        <taxon>Priapulimorpha</taxon>
        <taxon>Priapulimorphida</taxon>
        <taxon>Priapulidae</taxon>
        <taxon>Priapulus</taxon>
    </lineage>
</organism>
<evidence type="ECO:0000313" key="8">
    <source>
        <dbReference type="Proteomes" id="UP000695022"/>
    </source>
</evidence>
<dbReference type="PIRSF" id="PIRSF000189">
    <property type="entry name" value="D-aa_oxidase"/>
    <property type="match status" value="1"/>
</dbReference>
<evidence type="ECO:0000256" key="5">
    <source>
        <dbReference type="ARBA" id="ARBA00022827"/>
    </source>
</evidence>
<dbReference type="Gene3D" id="3.30.9.10">
    <property type="entry name" value="D-Amino Acid Oxidase, subunit A, domain 2"/>
    <property type="match status" value="1"/>
</dbReference>
<dbReference type="Proteomes" id="UP000695022">
    <property type="component" value="Unplaced"/>
</dbReference>
<dbReference type="InterPro" id="IPR006181">
    <property type="entry name" value="D-amino_acid_oxidase_CS"/>
</dbReference>
<feature type="domain" description="FAD dependent oxidoreductase" evidence="7">
    <location>
        <begin position="4"/>
        <end position="330"/>
    </location>
</feature>
<gene>
    <name evidence="9" type="primary">LOC106805492</name>
</gene>